<keyword evidence="2" id="KW-0963">Cytoplasm</keyword>
<dbReference type="InterPro" id="IPR010796">
    <property type="entry name" value="C2_B9-type_dom"/>
</dbReference>
<accession>A0AAV6VDF7</accession>
<reference evidence="7 8" key="1">
    <citation type="journal article" date="2022" name="Nat. Ecol. Evol.">
        <title>A masculinizing supergene underlies an exaggerated male reproductive morph in a spider.</title>
        <authorList>
            <person name="Hendrickx F."/>
            <person name="De Corte Z."/>
            <person name="Sonet G."/>
            <person name="Van Belleghem S.M."/>
            <person name="Kostlbacher S."/>
            <person name="Vangestel C."/>
        </authorList>
    </citation>
    <scope>NUCLEOTIDE SEQUENCE [LARGE SCALE GENOMIC DNA]</scope>
    <source>
        <strain evidence="7">W744_W776</strain>
    </source>
</reference>
<dbReference type="PROSITE" id="PS51381">
    <property type="entry name" value="C2_B9"/>
    <property type="match status" value="1"/>
</dbReference>
<feature type="region of interest" description="Disordered" evidence="6">
    <location>
        <begin position="117"/>
        <end position="137"/>
    </location>
</feature>
<keyword evidence="8" id="KW-1185">Reference proteome</keyword>
<evidence type="ECO:0000256" key="4">
    <source>
        <dbReference type="ARBA" id="ARBA00023212"/>
    </source>
</evidence>
<comment type="caution">
    <text evidence="7">The sequence shown here is derived from an EMBL/GenBank/DDBJ whole genome shotgun (WGS) entry which is preliminary data.</text>
</comment>
<evidence type="ECO:0008006" key="9">
    <source>
        <dbReference type="Google" id="ProtNLM"/>
    </source>
</evidence>
<dbReference type="AlphaFoldDB" id="A0AAV6VDF7"/>
<keyword evidence="4" id="KW-0206">Cytoskeleton</keyword>
<evidence type="ECO:0000256" key="6">
    <source>
        <dbReference type="SAM" id="MobiDB-lite"/>
    </source>
</evidence>
<evidence type="ECO:0000256" key="5">
    <source>
        <dbReference type="ARBA" id="ARBA00023273"/>
    </source>
</evidence>
<keyword evidence="5" id="KW-0966">Cell projection</keyword>
<dbReference type="GO" id="GO:0060271">
    <property type="term" value="P:cilium assembly"/>
    <property type="evidence" value="ECO:0007669"/>
    <property type="project" value="TreeGrafter"/>
</dbReference>
<organism evidence="7 8">
    <name type="scientific">Oedothorax gibbosus</name>
    <dbReference type="NCBI Taxonomy" id="931172"/>
    <lineage>
        <taxon>Eukaryota</taxon>
        <taxon>Metazoa</taxon>
        <taxon>Ecdysozoa</taxon>
        <taxon>Arthropoda</taxon>
        <taxon>Chelicerata</taxon>
        <taxon>Arachnida</taxon>
        <taxon>Araneae</taxon>
        <taxon>Araneomorphae</taxon>
        <taxon>Entelegynae</taxon>
        <taxon>Araneoidea</taxon>
        <taxon>Linyphiidae</taxon>
        <taxon>Erigoninae</taxon>
        <taxon>Oedothorax</taxon>
    </lineage>
</organism>
<proteinExistence type="predicted"/>
<gene>
    <name evidence="7" type="ORF">JTE90_017231</name>
</gene>
<evidence type="ECO:0000256" key="1">
    <source>
        <dbReference type="ARBA" id="ARBA00004120"/>
    </source>
</evidence>
<sequence>MENVLGEDIPIGIYRTNDKIQNFKIRVKVRKSTNACFAEKDSLGFGDSNEAELVNLMQASTISVERVLGWQEKSEKTGSREVNSDTKDSLRISIFSYTDDDLVSSRWKTKASCTYPASYSSPLESRKSEGKHQSKTFVPNTESWQKPLFSNVRHIVREKSGVGGGSPLPANQSMVIMAALFFDDSSTSEEIELCYLKVDDHGTLTVIPDFTKRKSFTFVNSRSETFEYELENASNVLKSSICHQEKILMKKIEMYKRKLKDEVIGTEFIKIDPGTMSFSLNCEIVSAENFSAADIFVHYLVSIPKDWKSESILEGITETCRSKLKNDVKISYYGYTFSVDVSTDIENYKDEPFKIVFETTSVDYWGNFRNEGYGYFEMSLNSKTQVHKAYTWKLEPRTLEHRLQNFFIGGMPHLEDLSYIINPKEIKDSQLSKYGVKTLTSGSVTFKTSILLQKTES</sequence>
<dbReference type="Pfam" id="PF07162">
    <property type="entry name" value="B9-C2"/>
    <property type="match status" value="1"/>
</dbReference>
<dbReference type="PANTHER" id="PTHR12968:SF4">
    <property type="entry name" value="TECTONIC-LIKE COMPLEX MEMBER MKS1"/>
    <property type="match status" value="1"/>
</dbReference>
<dbReference type="PANTHER" id="PTHR12968">
    <property type="entry name" value="B9 DOMAIN-CONTAINING"/>
    <property type="match status" value="1"/>
</dbReference>
<evidence type="ECO:0000256" key="3">
    <source>
        <dbReference type="ARBA" id="ARBA00022794"/>
    </source>
</evidence>
<dbReference type="EMBL" id="JAFNEN010000098">
    <property type="protein sequence ID" value="KAG8194790.1"/>
    <property type="molecule type" value="Genomic_DNA"/>
</dbReference>
<evidence type="ECO:0000313" key="8">
    <source>
        <dbReference type="Proteomes" id="UP000827092"/>
    </source>
</evidence>
<dbReference type="GO" id="GO:0036038">
    <property type="term" value="C:MKS complex"/>
    <property type="evidence" value="ECO:0007669"/>
    <property type="project" value="TreeGrafter"/>
</dbReference>
<protein>
    <recommendedName>
        <fullName evidence="9">Meckel syndrome type 1 protein</fullName>
    </recommendedName>
</protein>
<comment type="subcellular location">
    <subcellularLocation>
        <location evidence="1">Cytoplasm</location>
        <location evidence="1">Cytoskeleton</location>
        <location evidence="1">Cilium basal body</location>
    </subcellularLocation>
</comment>
<evidence type="ECO:0000313" key="7">
    <source>
        <dbReference type="EMBL" id="KAG8194790.1"/>
    </source>
</evidence>
<dbReference type="Proteomes" id="UP000827092">
    <property type="component" value="Unassembled WGS sequence"/>
</dbReference>
<evidence type="ECO:0000256" key="2">
    <source>
        <dbReference type="ARBA" id="ARBA00022490"/>
    </source>
</evidence>
<name>A0AAV6VDF7_9ARAC</name>
<keyword evidence="3" id="KW-0970">Cilium biogenesis/degradation</keyword>